<feature type="transmembrane region" description="Helical" evidence="1">
    <location>
        <begin position="102"/>
        <end position="119"/>
    </location>
</feature>
<feature type="transmembrane region" description="Helical" evidence="1">
    <location>
        <begin position="42"/>
        <end position="68"/>
    </location>
</feature>
<evidence type="ECO:0000313" key="2">
    <source>
        <dbReference type="EMBL" id="RKT68387.1"/>
    </source>
</evidence>
<reference evidence="2 3" key="1">
    <citation type="submission" date="2018-10" db="EMBL/GenBank/DDBJ databases">
        <title>Sequencing the genomes of 1000 actinobacteria strains.</title>
        <authorList>
            <person name="Klenk H.-P."/>
        </authorList>
    </citation>
    <scope>NUCLEOTIDE SEQUENCE [LARGE SCALE GENOMIC DNA]</scope>
    <source>
        <strain evidence="2 3">DSM 43911</strain>
    </source>
</reference>
<feature type="transmembrane region" description="Helical" evidence="1">
    <location>
        <begin position="232"/>
        <end position="256"/>
    </location>
</feature>
<dbReference type="Proteomes" id="UP000272729">
    <property type="component" value="Unassembled WGS sequence"/>
</dbReference>
<gene>
    <name evidence="2" type="ORF">DFJ66_1571</name>
</gene>
<dbReference type="RefSeq" id="WP_121219360.1">
    <property type="nucleotide sequence ID" value="NZ_JBIUBA010000004.1"/>
</dbReference>
<organism evidence="2 3">
    <name type="scientific">Saccharothrix variisporea</name>
    <dbReference type="NCBI Taxonomy" id="543527"/>
    <lineage>
        <taxon>Bacteria</taxon>
        <taxon>Bacillati</taxon>
        <taxon>Actinomycetota</taxon>
        <taxon>Actinomycetes</taxon>
        <taxon>Pseudonocardiales</taxon>
        <taxon>Pseudonocardiaceae</taxon>
        <taxon>Saccharothrix</taxon>
    </lineage>
</organism>
<feature type="transmembrane region" description="Helical" evidence="1">
    <location>
        <begin position="80"/>
        <end position="96"/>
    </location>
</feature>
<keyword evidence="1" id="KW-1133">Transmembrane helix</keyword>
<keyword evidence="3" id="KW-1185">Reference proteome</keyword>
<keyword evidence="1" id="KW-0812">Transmembrane</keyword>
<accession>A0A495X3C5</accession>
<evidence type="ECO:0000256" key="1">
    <source>
        <dbReference type="SAM" id="Phobius"/>
    </source>
</evidence>
<sequence>MVALAVVGLLSPLWEFGPLVGTGVLAVVTGWTRSWRLGAATAAFFVAALVEQQPVPAVVALAGALVIAAHDLHARRPGEWFPLLVTGVVVAVGAAADLDPALTVLVAVVVALGLGWWAWRARSLVVAGTAAAYLALAWYREPEASQPGMQFLSQEQFEAAFSTAEVALRPEVALFVGAALAYGLAHGWRDWVPLTFVVLGLLLAVGPSSYPGGEDFGWFAYEPLDTYEPFEVYAPAADALLAPVVGLAGAAVALVLRDRRTRTP</sequence>
<proteinExistence type="predicted"/>
<dbReference type="AlphaFoldDB" id="A0A495X3C5"/>
<name>A0A495X3C5_9PSEU</name>
<protein>
    <submittedName>
        <fullName evidence="2">Uncharacterized protein</fullName>
    </submittedName>
</protein>
<evidence type="ECO:0000313" key="3">
    <source>
        <dbReference type="Proteomes" id="UP000272729"/>
    </source>
</evidence>
<dbReference type="EMBL" id="RBXR01000001">
    <property type="protein sequence ID" value="RKT68387.1"/>
    <property type="molecule type" value="Genomic_DNA"/>
</dbReference>
<comment type="caution">
    <text evidence="2">The sequence shown here is derived from an EMBL/GenBank/DDBJ whole genome shotgun (WGS) entry which is preliminary data.</text>
</comment>
<keyword evidence="1" id="KW-0472">Membrane</keyword>
<feature type="transmembrane region" description="Helical" evidence="1">
    <location>
        <begin position="191"/>
        <end position="212"/>
    </location>
</feature>